<dbReference type="Pfam" id="PF13920">
    <property type="entry name" value="zf-C3HC4_3"/>
    <property type="match status" value="1"/>
</dbReference>
<feature type="repeat" description="NHL" evidence="10">
    <location>
        <begin position="638"/>
        <end position="681"/>
    </location>
</feature>
<dbReference type="InterPro" id="IPR000315">
    <property type="entry name" value="Znf_B-box"/>
</dbReference>
<evidence type="ECO:0000259" key="12">
    <source>
        <dbReference type="PROSITE" id="PS50089"/>
    </source>
</evidence>
<dbReference type="InterPro" id="IPR013877">
    <property type="entry name" value="YAP-bd/ALF4/Glomulin"/>
</dbReference>
<name>A0A8K0A9U1_BRALA</name>
<evidence type="ECO:0000256" key="2">
    <source>
        <dbReference type="ARBA" id="ARBA00008518"/>
    </source>
</evidence>
<dbReference type="GO" id="GO:0055105">
    <property type="term" value="F:ubiquitin-protein transferase inhibitor activity"/>
    <property type="evidence" value="ECO:0007669"/>
    <property type="project" value="TreeGrafter"/>
</dbReference>
<dbReference type="InterPro" id="IPR003649">
    <property type="entry name" value="Bbox_C"/>
</dbReference>
<dbReference type="Pfam" id="PF08568">
    <property type="entry name" value="Kinetochor_Ybp2"/>
    <property type="match status" value="1"/>
</dbReference>
<evidence type="ECO:0000313" key="14">
    <source>
        <dbReference type="EMBL" id="CAH1271454.1"/>
    </source>
</evidence>
<dbReference type="PROSITE" id="PS50119">
    <property type="entry name" value="ZF_BBOX"/>
    <property type="match status" value="2"/>
</dbReference>
<dbReference type="GO" id="GO:0005737">
    <property type="term" value="C:cytoplasm"/>
    <property type="evidence" value="ECO:0007669"/>
    <property type="project" value="TreeGrafter"/>
</dbReference>
<evidence type="ECO:0000259" key="13">
    <source>
        <dbReference type="PROSITE" id="PS50119"/>
    </source>
</evidence>
<feature type="domain" description="RING-type" evidence="12">
    <location>
        <begin position="18"/>
        <end position="58"/>
    </location>
</feature>
<dbReference type="Proteomes" id="UP000838412">
    <property type="component" value="Chromosome 8"/>
</dbReference>
<keyword evidence="15" id="KW-1185">Reference proteome</keyword>
<sequence>MAGKMALSDDFDEQFLTCPVCKLNFRDARILPCLHTFCTRCLQEWAGKQDPLECPTCRTQVSLPDQGVDGLKTNVYVNNLIHFAAVKNGTGPGTPCQVCEGNVEGQKSWCTDCATFMCESCTTVHCKLPATKDHDVTAEETLKVERDVSKFERKRHCNKHKNQELVFYCENCNAWVCTACTVFDHRPGKDHNPVEIAAVAQVKKETLRCLLQEIDPRLKEIEASIEEVDRKISKMVLSKEVATKQAKEHFRQLVAILQKREKDILNQIEEQCRVDGKGLQAKKEAIECDLAELTSAQTFCQQAVERGGDVHVVEVGNQVETRVESLLTKQLDLESNWSEFQFVENTTLLDFEKEAGDFGGLVTDVSKCKVVVKPAVNGFQCFIVLTTMNKDGCPCVTNSQAITANMKDPSGNDVMTQLQVQSGGVWRISYLANVTGKHRLKVMMNSQQVAGSPFDVNVQESHIPVLTIGRPGSGVGELNGPAGVAVDTDGNIVVVEQGNKRVQIFDADSGHPLRSFPVDGEDPYGIDVDSSGVFLVTSFNKDHGIRRYSKEGKLLNTFRPDCVQVPTDLAVLQDGRMVAADGKSCLLLQPDGGLIREIGKGHLLDPRFIAVDESRDVMFVTDGGTHKIAAFDLDGNSKFDFSKKGENDGELQGPRGITLDQTGNVIVCDKDGGRVQVFGPDGTFIRKVATVKGDEAIGVALTPDGYIAVACYEEHCIELYRILRTHAVYQSALGPRVEKARSKMAADLKTVLQKYNDKSLQDDDLDQEDKDVFLVSAQKCLESGEADSELLLREVSNKANEGFIREVGWDLLPVVTPFLAAGKAPRKVRQHCRGVLGVLAEVCKPKEFVLGILEKLEGLEDDNVFKALLPPLQRVLQRLTGKRAHCIGLTLTTLHSHLTEIPLPTKKQKPQDPEDETWRQFGVDMKDKHVGRLLDTTEALTEFVEPFVQMAKKDSTKEAAMTKEELKDLEILRKELVKFLTRLFKYPLIYLNLEKLPVKKVEDKTQEANDTEAGQPNRCRLCAATTMSYLQAIDPSFSRLLDLCDHYCGPPDIRGKRKTKTPDKQQQDGEDEEEKKEEEDGKEEASLLGLSCFSYLLFVENMCIDKMPAVLSHEFLGAIHIVLICEVLKKPHRPVIHKGLELTRKLLGNLEPFSLSYEILELQPFAVLPESLIHVLLKCPPKSLRKIAHDLLTAYIDKFDWRGRYMLLRGMMEKTGGHAGVMGLIVGKVKDQVDACLKEESPSEWFTGNKLSELLRKILVLPDGATTDLLDNRDWIMPALNLLRYLVIRDKPDQNQTGVWTDWPDVEKGFLRQLRTGVNLSKSHFLEELKKTKLKHKNAKKPEVQVSIEVSGDKMPDMPYEQQIMVLESSMQMFSVIESLLGRITEVTETYRTGEKPQGKIYKRETDWKCADLHAAEDDPNAVYMTCPCCGEKTKMPEGFTPPKPGEELKQFDIELGPPDDDFKYL</sequence>
<dbReference type="SUPFAM" id="SSF57845">
    <property type="entry name" value="B-box zinc-binding domain"/>
    <property type="match status" value="1"/>
</dbReference>
<dbReference type="Pfam" id="PF00630">
    <property type="entry name" value="Filamin"/>
    <property type="match status" value="1"/>
</dbReference>
<feature type="compositionally biased region" description="Acidic residues" evidence="11">
    <location>
        <begin position="1068"/>
        <end position="1082"/>
    </location>
</feature>
<dbReference type="PROSITE" id="PS50089">
    <property type="entry name" value="ZF_RING_2"/>
    <property type="match status" value="1"/>
</dbReference>
<feature type="region of interest" description="Disordered" evidence="11">
    <location>
        <begin position="1435"/>
        <end position="1466"/>
    </location>
</feature>
<evidence type="ECO:0000256" key="11">
    <source>
        <dbReference type="SAM" id="MobiDB-lite"/>
    </source>
</evidence>
<dbReference type="SUPFAM" id="SSF81296">
    <property type="entry name" value="E set domains"/>
    <property type="match status" value="1"/>
</dbReference>
<dbReference type="SMART" id="SM00184">
    <property type="entry name" value="RING"/>
    <property type="match status" value="1"/>
</dbReference>
<dbReference type="InterPro" id="IPR011042">
    <property type="entry name" value="6-blade_b-propeller_TolB-like"/>
</dbReference>
<dbReference type="GO" id="GO:0061630">
    <property type="term" value="F:ubiquitin protein ligase activity"/>
    <property type="evidence" value="ECO:0007669"/>
    <property type="project" value="UniProtKB-EC"/>
</dbReference>
<dbReference type="PANTHER" id="PTHR15430">
    <property type="entry name" value="GLOMULIN"/>
    <property type="match status" value="1"/>
</dbReference>
<dbReference type="EC" id="2.3.2.27" evidence="3"/>
<dbReference type="Gene3D" id="2.120.10.30">
    <property type="entry name" value="TolB, C-terminal domain"/>
    <property type="match status" value="1"/>
</dbReference>
<gene>
    <name evidence="14" type="primary">GLMN</name>
    <name evidence="14" type="ORF">BLAG_LOCUS23476</name>
</gene>
<dbReference type="SMART" id="SM00336">
    <property type="entry name" value="BBOX"/>
    <property type="match status" value="2"/>
</dbReference>
<dbReference type="Gene3D" id="2.60.40.10">
    <property type="entry name" value="Immunoglobulins"/>
    <property type="match status" value="1"/>
</dbReference>
<reference evidence="14" key="1">
    <citation type="submission" date="2022-01" db="EMBL/GenBank/DDBJ databases">
        <authorList>
            <person name="Braso-Vives M."/>
        </authorList>
    </citation>
    <scope>NUCLEOTIDE SEQUENCE</scope>
</reference>
<comment type="similarity">
    <text evidence="2">Belongs to the TRIM/RBCC family.</text>
</comment>
<dbReference type="SMART" id="SM00502">
    <property type="entry name" value="BBC"/>
    <property type="match status" value="1"/>
</dbReference>
<dbReference type="CDD" id="cd05819">
    <property type="entry name" value="NHL"/>
    <property type="match status" value="1"/>
</dbReference>
<dbReference type="OrthoDB" id="619536at2759"/>
<feature type="repeat" description="Filamin" evidence="9">
    <location>
        <begin position="402"/>
        <end position="458"/>
    </location>
</feature>
<feature type="domain" description="B box-type" evidence="13">
    <location>
        <begin position="152"/>
        <end position="196"/>
    </location>
</feature>
<evidence type="ECO:0000256" key="5">
    <source>
        <dbReference type="ARBA" id="ARBA00022737"/>
    </source>
</evidence>
<dbReference type="PANTHER" id="PTHR15430:SF1">
    <property type="entry name" value="GLOMULIN"/>
    <property type="match status" value="1"/>
</dbReference>
<keyword evidence="4" id="KW-0479">Metal-binding</keyword>
<dbReference type="EMBL" id="OV696693">
    <property type="protein sequence ID" value="CAH1271454.1"/>
    <property type="molecule type" value="Genomic_DNA"/>
</dbReference>
<keyword evidence="7" id="KW-0862">Zinc</keyword>
<dbReference type="Gene3D" id="3.30.160.60">
    <property type="entry name" value="Classic Zinc Finger"/>
    <property type="match status" value="1"/>
</dbReference>
<dbReference type="InterPro" id="IPR013083">
    <property type="entry name" value="Znf_RING/FYVE/PHD"/>
</dbReference>
<evidence type="ECO:0000256" key="3">
    <source>
        <dbReference type="ARBA" id="ARBA00012483"/>
    </source>
</evidence>
<dbReference type="SUPFAM" id="SSF101898">
    <property type="entry name" value="NHL repeat"/>
    <property type="match status" value="1"/>
</dbReference>
<dbReference type="InterPro" id="IPR013658">
    <property type="entry name" value="SGL"/>
</dbReference>
<evidence type="ECO:0000256" key="8">
    <source>
        <dbReference type="PROSITE-ProRule" id="PRU00024"/>
    </source>
</evidence>
<evidence type="ECO:0000256" key="9">
    <source>
        <dbReference type="PROSITE-ProRule" id="PRU00087"/>
    </source>
</evidence>
<evidence type="ECO:0000256" key="7">
    <source>
        <dbReference type="ARBA" id="ARBA00022833"/>
    </source>
</evidence>
<dbReference type="PROSITE" id="PS51125">
    <property type="entry name" value="NHL"/>
    <property type="match status" value="2"/>
</dbReference>
<dbReference type="InterPro" id="IPR017868">
    <property type="entry name" value="Filamin/ABP280_repeat-like"/>
</dbReference>
<dbReference type="CDD" id="cd19757">
    <property type="entry name" value="Bbox1"/>
    <property type="match status" value="1"/>
</dbReference>
<comment type="catalytic activity">
    <reaction evidence="1">
        <text>S-ubiquitinyl-[E2 ubiquitin-conjugating enzyme]-L-cysteine + [acceptor protein]-L-lysine = [E2 ubiquitin-conjugating enzyme]-L-cysteine + N(6)-ubiquitinyl-[acceptor protein]-L-lysine.</text>
        <dbReference type="EC" id="2.3.2.27"/>
    </reaction>
</comment>
<dbReference type="InterPro" id="IPR019516">
    <property type="entry name" value="Glomulin/ALF4"/>
</dbReference>
<evidence type="ECO:0000256" key="4">
    <source>
        <dbReference type="ARBA" id="ARBA00022723"/>
    </source>
</evidence>
<accession>A0A8K0A9U1</accession>
<dbReference type="InterPro" id="IPR014756">
    <property type="entry name" value="Ig_E-set"/>
</dbReference>
<dbReference type="Gene3D" id="3.30.40.10">
    <property type="entry name" value="Zinc/RING finger domain, C3HC4 (zinc finger)"/>
    <property type="match status" value="1"/>
</dbReference>
<dbReference type="Pfam" id="PF01436">
    <property type="entry name" value="NHL"/>
    <property type="match status" value="1"/>
</dbReference>
<feature type="region of interest" description="Disordered" evidence="11">
    <location>
        <begin position="1054"/>
        <end position="1082"/>
    </location>
</feature>
<dbReference type="InterPro" id="IPR001258">
    <property type="entry name" value="NHL_repeat"/>
</dbReference>
<protein>
    <recommendedName>
        <fullName evidence="3">RING-type E3 ubiquitin transferase</fullName>
        <ecNumber evidence="3">2.3.2.27</ecNumber>
    </recommendedName>
</protein>
<dbReference type="Pfam" id="PF08450">
    <property type="entry name" value="SGL"/>
    <property type="match status" value="1"/>
</dbReference>
<dbReference type="FunFam" id="2.60.40.10:FF:002465">
    <property type="entry name" value="Uncharacterized protein"/>
    <property type="match status" value="1"/>
</dbReference>
<dbReference type="PROSITE" id="PS00518">
    <property type="entry name" value="ZF_RING_1"/>
    <property type="match status" value="1"/>
</dbReference>
<evidence type="ECO:0000256" key="6">
    <source>
        <dbReference type="ARBA" id="ARBA00022771"/>
    </source>
</evidence>
<dbReference type="InterPro" id="IPR017907">
    <property type="entry name" value="Znf_RING_CS"/>
</dbReference>
<feature type="domain" description="B box-type" evidence="13">
    <location>
        <begin position="96"/>
        <end position="139"/>
    </location>
</feature>
<organism evidence="14 15">
    <name type="scientific">Branchiostoma lanceolatum</name>
    <name type="common">Common lancelet</name>
    <name type="synonym">Amphioxus lanceolatum</name>
    <dbReference type="NCBI Taxonomy" id="7740"/>
    <lineage>
        <taxon>Eukaryota</taxon>
        <taxon>Metazoa</taxon>
        <taxon>Chordata</taxon>
        <taxon>Cephalochordata</taxon>
        <taxon>Leptocardii</taxon>
        <taxon>Amphioxiformes</taxon>
        <taxon>Branchiostomatidae</taxon>
        <taxon>Branchiostoma</taxon>
    </lineage>
</organism>
<evidence type="ECO:0000313" key="15">
    <source>
        <dbReference type="Proteomes" id="UP000838412"/>
    </source>
</evidence>
<dbReference type="InterPro" id="IPR001298">
    <property type="entry name" value="Filamin/ABP280_rpt"/>
</dbReference>
<evidence type="ECO:0000256" key="10">
    <source>
        <dbReference type="PROSITE-ProRule" id="PRU00504"/>
    </source>
</evidence>
<dbReference type="GO" id="GO:0008270">
    <property type="term" value="F:zinc ion binding"/>
    <property type="evidence" value="ECO:0007669"/>
    <property type="project" value="UniProtKB-KW"/>
</dbReference>
<dbReference type="SUPFAM" id="SSF57850">
    <property type="entry name" value="RING/U-box"/>
    <property type="match status" value="1"/>
</dbReference>
<keyword evidence="5" id="KW-0677">Repeat</keyword>
<evidence type="ECO:0000256" key="1">
    <source>
        <dbReference type="ARBA" id="ARBA00000900"/>
    </source>
</evidence>
<dbReference type="InterPro" id="IPR001841">
    <property type="entry name" value="Znf_RING"/>
</dbReference>
<dbReference type="Pfam" id="PF00643">
    <property type="entry name" value="zf-B_box"/>
    <property type="match status" value="1"/>
</dbReference>
<proteinExistence type="inferred from homology"/>
<keyword evidence="6 8" id="KW-0863">Zinc-finger</keyword>
<dbReference type="PROSITE" id="PS50194">
    <property type="entry name" value="FILAMIN_REPEAT"/>
    <property type="match status" value="1"/>
</dbReference>
<feature type="repeat" description="NHL" evidence="10">
    <location>
        <begin position="465"/>
        <end position="508"/>
    </location>
</feature>
<dbReference type="SMART" id="SM00557">
    <property type="entry name" value="IG_FLMN"/>
    <property type="match status" value="1"/>
</dbReference>
<dbReference type="InterPro" id="IPR013783">
    <property type="entry name" value="Ig-like_fold"/>
</dbReference>